<proteinExistence type="predicted"/>
<evidence type="ECO:0000313" key="2">
    <source>
        <dbReference type="EMBL" id="KAK7736532.1"/>
    </source>
</evidence>
<name>A0AAN9U136_9PEZI</name>
<comment type="caution">
    <text evidence="2">The sequence shown here is derived from an EMBL/GenBank/DDBJ whole genome shotgun (WGS) entry which is preliminary data.</text>
</comment>
<dbReference type="EMBL" id="JAJSPL020000033">
    <property type="protein sequence ID" value="KAK7736532.1"/>
    <property type="molecule type" value="Genomic_DNA"/>
</dbReference>
<evidence type="ECO:0000313" key="3">
    <source>
        <dbReference type="Proteomes" id="UP001320245"/>
    </source>
</evidence>
<feature type="region of interest" description="Disordered" evidence="1">
    <location>
        <begin position="268"/>
        <end position="324"/>
    </location>
</feature>
<sequence>MASATADFGQAAQGIEDKMSHLHNLTQYPSTAPLIINLPAFPTHNVDDVDSYLPSFLHHFPAVTIHYRWTNRRGNGALIPKHETAASLHGPSHRYKSAPLHWPTPLHDTIFGYEWLVKNLSPEPKFRRRTVYVHGSYLGASLASSLALTESHTHKPMAIRGLLAFNGIYNWTRMLPDHPTNKILQENDEVASPGAEAVGWGEDQDVAVLRDLTPSLFRDPSDLFDPFASPMLFFHTAGMLIPPDFGDGRSSSPSGSHQHSDVDADDDELLDLIDDPPPPTPYEEDEEAAEMTTADEPGGGGPRLSKIPEWPPQPLRKGHYAFPPRSSTLRIPETLLLHTSPATSLPDVAGAGGAALWHRYKNAENSFEAHALGLANLMRKSINKLELSERMMWDTDFDGWAGEAARRVGVGNVGRAVRGGKGGFGRCGLGEEGEELVLRWLWDRLE</sequence>
<dbReference type="SUPFAM" id="SSF53474">
    <property type="entry name" value="alpha/beta-Hydrolases"/>
    <property type="match status" value="1"/>
</dbReference>
<gene>
    <name evidence="2" type="ORF">SLS53_006963</name>
</gene>
<protein>
    <recommendedName>
        <fullName evidence="4">Alpha/beta hydrolase fold-3 domain-containing protein</fullName>
    </recommendedName>
</protein>
<organism evidence="2 3">
    <name type="scientific">Cytospora paraplurivora</name>
    <dbReference type="NCBI Taxonomy" id="2898453"/>
    <lineage>
        <taxon>Eukaryota</taxon>
        <taxon>Fungi</taxon>
        <taxon>Dikarya</taxon>
        <taxon>Ascomycota</taxon>
        <taxon>Pezizomycotina</taxon>
        <taxon>Sordariomycetes</taxon>
        <taxon>Sordariomycetidae</taxon>
        <taxon>Diaporthales</taxon>
        <taxon>Cytosporaceae</taxon>
        <taxon>Cytospora</taxon>
    </lineage>
</organism>
<dbReference type="Gene3D" id="3.40.50.1820">
    <property type="entry name" value="alpha/beta hydrolase"/>
    <property type="match status" value="1"/>
</dbReference>
<accession>A0AAN9U136</accession>
<dbReference type="AlphaFoldDB" id="A0AAN9U136"/>
<evidence type="ECO:0008006" key="4">
    <source>
        <dbReference type="Google" id="ProtNLM"/>
    </source>
</evidence>
<evidence type="ECO:0000256" key="1">
    <source>
        <dbReference type="SAM" id="MobiDB-lite"/>
    </source>
</evidence>
<reference evidence="2 3" key="1">
    <citation type="journal article" date="2023" name="PLoS ONE">
        <title>Cytospora paraplurivora sp. nov. isolated from orchards with fruit tree decline syndrome in Ontario, Canada.</title>
        <authorList>
            <person name="Ilyukhin E."/>
            <person name="Nguyen H.D.T."/>
            <person name="Castle A.J."/>
            <person name="Ellouze W."/>
        </authorList>
    </citation>
    <scope>NUCLEOTIDE SEQUENCE [LARGE SCALE GENOMIC DNA]</scope>
    <source>
        <strain evidence="2 3">FDS-564</strain>
    </source>
</reference>
<dbReference type="Proteomes" id="UP001320245">
    <property type="component" value="Unassembled WGS sequence"/>
</dbReference>
<keyword evidence="3" id="KW-1185">Reference proteome</keyword>
<dbReference type="InterPro" id="IPR029058">
    <property type="entry name" value="AB_hydrolase_fold"/>
</dbReference>